<protein>
    <submittedName>
        <fullName evidence="2">12887_t:CDS:1</fullName>
    </submittedName>
</protein>
<gene>
    <name evidence="2" type="ORF">AGERDE_LOCUS428</name>
</gene>
<accession>A0A9N8YIU7</accession>
<dbReference type="Proteomes" id="UP000789831">
    <property type="component" value="Unassembled WGS sequence"/>
</dbReference>
<evidence type="ECO:0000313" key="3">
    <source>
        <dbReference type="Proteomes" id="UP000789831"/>
    </source>
</evidence>
<proteinExistence type="predicted"/>
<feature type="region of interest" description="Disordered" evidence="1">
    <location>
        <begin position="88"/>
        <end position="126"/>
    </location>
</feature>
<reference evidence="2" key="1">
    <citation type="submission" date="2021-06" db="EMBL/GenBank/DDBJ databases">
        <authorList>
            <person name="Kallberg Y."/>
            <person name="Tangrot J."/>
            <person name="Rosling A."/>
        </authorList>
    </citation>
    <scope>NUCLEOTIDE SEQUENCE</scope>
    <source>
        <strain evidence="2">MT106</strain>
    </source>
</reference>
<keyword evidence="3" id="KW-1185">Reference proteome</keyword>
<dbReference type="AlphaFoldDB" id="A0A9N8YIU7"/>
<comment type="caution">
    <text evidence="2">The sequence shown here is derived from an EMBL/GenBank/DDBJ whole genome shotgun (WGS) entry which is preliminary data.</text>
</comment>
<dbReference type="EMBL" id="CAJVPL010000021">
    <property type="protein sequence ID" value="CAG8434860.1"/>
    <property type="molecule type" value="Genomic_DNA"/>
</dbReference>
<organism evidence="2 3">
    <name type="scientific">Ambispora gerdemannii</name>
    <dbReference type="NCBI Taxonomy" id="144530"/>
    <lineage>
        <taxon>Eukaryota</taxon>
        <taxon>Fungi</taxon>
        <taxon>Fungi incertae sedis</taxon>
        <taxon>Mucoromycota</taxon>
        <taxon>Glomeromycotina</taxon>
        <taxon>Glomeromycetes</taxon>
        <taxon>Archaeosporales</taxon>
        <taxon>Ambisporaceae</taxon>
        <taxon>Ambispora</taxon>
    </lineage>
</organism>
<name>A0A9N8YIU7_9GLOM</name>
<feature type="compositionally biased region" description="Polar residues" evidence="1">
    <location>
        <begin position="97"/>
        <end position="113"/>
    </location>
</feature>
<evidence type="ECO:0000313" key="2">
    <source>
        <dbReference type="EMBL" id="CAG8434860.1"/>
    </source>
</evidence>
<sequence length="126" mass="14167">MTFIGALTWKIILCQDNSYLENRNPVIGNKQSQESAVSQDSLDIKGVFLYKNILSFIPCSFTLSQMCLNDSKHAESGETRAKFAFNSDYLEPRDSPKQSSGIFVEQDQSVNAETKQKMRIDSLSTT</sequence>
<evidence type="ECO:0000256" key="1">
    <source>
        <dbReference type="SAM" id="MobiDB-lite"/>
    </source>
</evidence>